<dbReference type="InterPro" id="IPR016187">
    <property type="entry name" value="CTDL_fold"/>
</dbReference>
<organism evidence="4 5">
    <name type="scientific">Oncorhynchus tshawytscha</name>
    <name type="common">Chinook salmon</name>
    <name type="synonym">Salmo tshawytscha</name>
    <dbReference type="NCBI Taxonomy" id="74940"/>
    <lineage>
        <taxon>Eukaryota</taxon>
        <taxon>Metazoa</taxon>
        <taxon>Chordata</taxon>
        <taxon>Craniata</taxon>
        <taxon>Vertebrata</taxon>
        <taxon>Euteleostomi</taxon>
        <taxon>Actinopterygii</taxon>
        <taxon>Neopterygii</taxon>
        <taxon>Teleostei</taxon>
        <taxon>Protacanthopterygii</taxon>
        <taxon>Salmoniformes</taxon>
        <taxon>Salmonidae</taxon>
        <taxon>Salmoninae</taxon>
        <taxon>Oncorhynchus</taxon>
    </lineage>
</organism>
<feature type="signal peptide" evidence="2">
    <location>
        <begin position="1"/>
        <end position="16"/>
    </location>
</feature>
<dbReference type="InterPro" id="IPR001304">
    <property type="entry name" value="C-type_lectin-like"/>
</dbReference>
<accession>A0AAZ3PRB7</accession>
<evidence type="ECO:0000256" key="2">
    <source>
        <dbReference type="SAM" id="SignalP"/>
    </source>
</evidence>
<feature type="chain" id="PRO_5044227457" description="C-type lectin domain-containing protein" evidence="2">
    <location>
        <begin position="17"/>
        <end position="204"/>
    </location>
</feature>
<dbReference type="Proteomes" id="UP000694402">
    <property type="component" value="Unassembled WGS sequence"/>
</dbReference>
<dbReference type="Ensembl" id="ENSOTST00005193170.1">
    <property type="protein sequence ID" value="ENSOTSP00005118860.1"/>
    <property type="gene ID" value="ENSOTSG00005060139.1"/>
</dbReference>
<dbReference type="PROSITE" id="PS00615">
    <property type="entry name" value="C_TYPE_LECTIN_1"/>
    <property type="match status" value="1"/>
</dbReference>
<dbReference type="InterPro" id="IPR018378">
    <property type="entry name" value="C-type_lectin_CS"/>
</dbReference>
<dbReference type="GeneTree" id="ENSGT00940000164599"/>
<gene>
    <name evidence="4" type="primary">LOC121841191</name>
</gene>
<dbReference type="SMART" id="SM00034">
    <property type="entry name" value="CLECT"/>
    <property type="match status" value="1"/>
</dbReference>
<evidence type="ECO:0000313" key="4">
    <source>
        <dbReference type="Ensembl" id="ENSOTSP00005118860.1"/>
    </source>
</evidence>
<feature type="domain" description="C-type lectin" evidence="3">
    <location>
        <begin position="49"/>
        <end position="172"/>
    </location>
</feature>
<evidence type="ECO:0000259" key="3">
    <source>
        <dbReference type="PROSITE" id="PS50041"/>
    </source>
</evidence>
<sequence length="204" mass="22994">MKALLVLVMMFLGASAHLCPKTRADNSTFELRLNYAIEPCTGHVAWYKLGSYCVKHINQMLDYTSAENHCKSVKSGAHLVSIHNAEDNNAVDEFSQWSSRHDPRIWLGGHAVNDPSQASNFLWVDGSDMNFYAWIQEPKQPSGDGRCMEMNWLETGKWNDKPCSQKNLFVCAFKPDGGHLRVEATDKLEPEVSQLKPSKSGSYR</sequence>
<dbReference type="SUPFAM" id="SSF56436">
    <property type="entry name" value="C-type lectin-like"/>
    <property type="match status" value="1"/>
</dbReference>
<dbReference type="CDD" id="cd00037">
    <property type="entry name" value="CLECT"/>
    <property type="match status" value="1"/>
</dbReference>
<dbReference type="InterPro" id="IPR050111">
    <property type="entry name" value="C-type_lectin/snaclec_domain"/>
</dbReference>
<dbReference type="InterPro" id="IPR016186">
    <property type="entry name" value="C-type_lectin-like/link_sf"/>
</dbReference>
<keyword evidence="5" id="KW-1185">Reference proteome</keyword>
<name>A0AAZ3PRB7_ONCTS</name>
<evidence type="ECO:0000313" key="5">
    <source>
        <dbReference type="Proteomes" id="UP000694402"/>
    </source>
</evidence>
<keyword evidence="1" id="KW-1015">Disulfide bond</keyword>
<dbReference type="Gene3D" id="3.10.100.10">
    <property type="entry name" value="Mannose-Binding Protein A, subunit A"/>
    <property type="match status" value="1"/>
</dbReference>
<dbReference type="PANTHER" id="PTHR22803">
    <property type="entry name" value="MANNOSE, PHOSPHOLIPASE, LECTIN RECEPTOR RELATED"/>
    <property type="match status" value="1"/>
</dbReference>
<dbReference type="PROSITE" id="PS50041">
    <property type="entry name" value="C_TYPE_LECTIN_2"/>
    <property type="match status" value="1"/>
</dbReference>
<evidence type="ECO:0000256" key="1">
    <source>
        <dbReference type="ARBA" id="ARBA00023157"/>
    </source>
</evidence>
<reference evidence="5" key="1">
    <citation type="journal article" date="2018" name="PLoS ONE">
        <title>Chinook salmon (Oncorhynchus tshawytscha) genome and transcriptome.</title>
        <authorList>
            <person name="Christensen K.A."/>
            <person name="Leong J.S."/>
            <person name="Sakhrani D."/>
            <person name="Biagi C.A."/>
            <person name="Minkley D.R."/>
            <person name="Withler R.E."/>
            <person name="Rondeau E.B."/>
            <person name="Koop B.F."/>
            <person name="Devlin R.H."/>
        </authorList>
    </citation>
    <scope>NUCLEOTIDE SEQUENCE [LARGE SCALE GENOMIC DNA]</scope>
</reference>
<dbReference type="Pfam" id="PF00059">
    <property type="entry name" value="Lectin_C"/>
    <property type="match status" value="1"/>
</dbReference>
<reference evidence="4" key="3">
    <citation type="submission" date="2025-09" db="UniProtKB">
        <authorList>
            <consortium name="Ensembl"/>
        </authorList>
    </citation>
    <scope>IDENTIFICATION</scope>
</reference>
<proteinExistence type="predicted"/>
<protein>
    <recommendedName>
        <fullName evidence="3">C-type lectin domain-containing protein</fullName>
    </recommendedName>
</protein>
<dbReference type="AlphaFoldDB" id="A0AAZ3PRB7"/>
<reference evidence="4" key="2">
    <citation type="submission" date="2025-08" db="UniProtKB">
        <authorList>
            <consortium name="Ensembl"/>
        </authorList>
    </citation>
    <scope>IDENTIFICATION</scope>
</reference>
<keyword evidence="2" id="KW-0732">Signal</keyword>